<dbReference type="EMBL" id="VICF01000012">
    <property type="protein sequence ID" value="TQC64508.1"/>
    <property type="molecule type" value="Genomic_DNA"/>
</dbReference>
<keyword evidence="2" id="KW-1185">Reference proteome</keyword>
<dbReference type="RefSeq" id="WP_141497071.1">
    <property type="nucleotide sequence ID" value="NZ_VICF01000012.1"/>
</dbReference>
<reference evidence="1 2" key="1">
    <citation type="submission" date="2019-06" db="EMBL/GenBank/DDBJ databases">
        <title>Pantoea dispersa Assembly.</title>
        <authorList>
            <person name="Wang J."/>
        </authorList>
    </citation>
    <scope>NUCLEOTIDE SEQUENCE [LARGE SCALE GENOMIC DNA]</scope>
    <source>
        <strain evidence="2">bio</strain>
    </source>
</reference>
<accession>A0ABY2ZSN4</accession>
<evidence type="ECO:0008006" key="3">
    <source>
        <dbReference type="Google" id="ProtNLM"/>
    </source>
</evidence>
<proteinExistence type="predicted"/>
<dbReference type="Proteomes" id="UP000319715">
    <property type="component" value="Unassembled WGS sequence"/>
</dbReference>
<protein>
    <recommendedName>
        <fullName evidence="3">Bacterial Ig-like domain-containing protein</fullName>
    </recommendedName>
</protein>
<organism evidence="1 2">
    <name type="scientific">Pantoea dispersa</name>
    <dbReference type="NCBI Taxonomy" id="59814"/>
    <lineage>
        <taxon>Bacteria</taxon>
        <taxon>Pseudomonadati</taxon>
        <taxon>Pseudomonadota</taxon>
        <taxon>Gammaproteobacteria</taxon>
        <taxon>Enterobacterales</taxon>
        <taxon>Erwiniaceae</taxon>
        <taxon>Pantoea</taxon>
    </lineage>
</organism>
<gene>
    <name evidence="1" type="ORF">FK492_21755</name>
</gene>
<evidence type="ECO:0000313" key="2">
    <source>
        <dbReference type="Proteomes" id="UP000319715"/>
    </source>
</evidence>
<comment type="caution">
    <text evidence="1">The sequence shown here is derived from an EMBL/GenBank/DDBJ whole genome shotgun (WGS) entry which is preliminary data.</text>
</comment>
<dbReference type="Gene3D" id="2.60.40.10">
    <property type="entry name" value="Immunoglobulins"/>
    <property type="match status" value="1"/>
</dbReference>
<sequence length="349" mass="37595">MQSSFHIDELDFMRAADVSGPSSGRPRSGASGESLDALKARTTPMDITNPFVTPHASCELAFLATAISIDHRYDEIHLHLPQSAQPASAPAPALPFTELRSVTPDETPLLPALPPLESAQQAAGESVWHSQPEVPALSPALSLVSALPAAWYAAEHQTLHPSPVPTLPARQPLSLPEVAVLRDMQQHDYAVDYDDSGEPKMFSGTLAAGAQVHIYIDNVLIEVVTGDAQGHWQFAQPADLSAAQHVFSAEFVDEQGHVSSRYNKLITVLPQPAAIITPIDDSDLSAIDCALMELAMQQDDIAPALLPLTFSEAWLDEWHSADSTLTASGDHGGNLPGWDEPLEHHIVWH</sequence>
<evidence type="ECO:0000313" key="1">
    <source>
        <dbReference type="EMBL" id="TQC64508.1"/>
    </source>
</evidence>
<dbReference type="InterPro" id="IPR013783">
    <property type="entry name" value="Ig-like_fold"/>
</dbReference>
<name>A0ABY2ZSN4_9GAMM</name>